<feature type="transmembrane region" description="Helical" evidence="1">
    <location>
        <begin position="199"/>
        <end position="219"/>
    </location>
</feature>
<dbReference type="OrthoDB" id="9813524at2"/>
<dbReference type="InterPro" id="IPR036938">
    <property type="entry name" value="PAP2/HPO_sf"/>
</dbReference>
<dbReference type="EMBL" id="FTOM01000002">
    <property type="protein sequence ID" value="SIS66030.1"/>
    <property type="molecule type" value="Genomic_DNA"/>
</dbReference>
<dbReference type="STRING" id="407234.SAMN05421795_102254"/>
<evidence type="ECO:0000259" key="2">
    <source>
        <dbReference type="Pfam" id="PF01569"/>
    </source>
</evidence>
<feature type="transmembrane region" description="Helical" evidence="1">
    <location>
        <begin position="225"/>
        <end position="245"/>
    </location>
</feature>
<gene>
    <name evidence="3" type="ORF">SAMN05421795_102254</name>
</gene>
<dbReference type="InterPro" id="IPR000326">
    <property type="entry name" value="PAP2/HPO"/>
</dbReference>
<keyword evidence="1" id="KW-0812">Transmembrane</keyword>
<dbReference type="AlphaFoldDB" id="A0A1N7KX90"/>
<protein>
    <submittedName>
        <fullName evidence="3">PAP2 superfamily protein</fullName>
    </submittedName>
</protein>
<dbReference type="Pfam" id="PF01569">
    <property type="entry name" value="PAP2"/>
    <property type="match status" value="1"/>
</dbReference>
<feature type="transmembrane region" description="Helical" evidence="1">
    <location>
        <begin position="107"/>
        <end position="127"/>
    </location>
</feature>
<proteinExistence type="predicted"/>
<evidence type="ECO:0000313" key="4">
    <source>
        <dbReference type="Proteomes" id="UP000186098"/>
    </source>
</evidence>
<dbReference type="SUPFAM" id="SSF48317">
    <property type="entry name" value="Acid phosphatase/Vanadium-dependent haloperoxidase"/>
    <property type="match status" value="1"/>
</dbReference>
<accession>A0A1N7KX90</accession>
<feature type="transmembrane region" description="Helical" evidence="1">
    <location>
        <begin position="74"/>
        <end position="95"/>
    </location>
</feature>
<evidence type="ECO:0000256" key="1">
    <source>
        <dbReference type="SAM" id="Phobius"/>
    </source>
</evidence>
<keyword evidence="1" id="KW-1133">Transmembrane helix</keyword>
<dbReference type="Proteomes" id="UP000186098">
    <property type="component" value="Unassembled WGS sequence"/>
</dbReference>
<dbReference type="Gene3D" id="1.20.144.10">
    <property type="entry name" value="Phosphatidic acid phosphatase type 2/haloperoxidase"/>
    <property type="match status" value="1"/>
</dbReference>
<keyword evidence="1" id="KW-0472">Membrane</keyword>
<keyword evidence="4" id="KW-1185">Reference proteome</keyword>
<dbReference type="RefSeq" id="WP_076363949.1">
    <property type="nucleotide sequence ID" value="NZ_FTOM01000002.1"/>
</dbReference>
<feature type="transmembrane region" description="Helical" evidence="1">
    <location>
        <begin position="20"/>
        <end position="39"/>
    </location>
</feature>
<evidence type="ECO:0000313" key="3">
    <source>
        <dbReference type="EMBL" id="SIS66030.1"/>
    </source>
</evidence>
<reference evidence="4" key="1">
    <citation type="submission" date="2017-01" db="EMBL/GenBank/DDBJ databases">
        <authorList>
            <person name="Varghese N."/>
            <person name="Submissions S."/>
        </authorList>
    </citation>
    <scope>NUCLEOTIDE SEQUENCE [LARGE SCALE GENOMIC DNA]</scope>
    <source>
        <strain evidence="4">DSM 18714</strain>
    </source>
</reference>
<organism evidence="3 4">
    <name type="scientific">Phaeovulum vinaykumarii</name>
    <dbReference type="NCBI Taxonomy" id="407234"/>
    <lineage>
        <taxon>Bacteria</taxon>
        <taxon>Pseudomonadati</taxon>
        <taxon>Pseudomonadota</taxon>
        <taxon>Alphaproteobacteria</taxon>
        <taxon>Rhodobacterales</taxon>
        <taxon>Paracoccaceae</taxon>
        <taxon>Phaeovulum</taxon>
    </lineage>
</organism>
<feature type="domain" description="Phosphatidic acid phosphatase type 2/haloperoxidase" evidence="2">
    <location>
        <begin position="112"/>
        <end position="241"/>
    </location>
</feature>
<feature type="transmembrane region" description="Helical" evidence="1">
    <location>
        <begin position="169"/>
        <end position="187"/>
    </location>
</feature>
<name>A0A1N7KX90_9RHOB</name>
<sequence length="255" mass="27088">MTDDSTQADGRHRMAGRRGALTWAVGLAALTAGLLWVFARWPELDLAATAAFFTPGQGFAWARVPQLVEMRQDIWDIALVPLAVALVAGLAGLVLRRGRVMGVATRLWGFVVLLYLLGPGLLVNALLKAHWGRARPETVAEFGGSARFTPPHLPADQCLSNCSFVSGEAAAVAALAISVHLVLRDALPDERAVRRIIDLCLAFLVVAGAGLRVAFGRHFLSDVTLAAVLTALVAAILWAILRPAGQGGHGGARRR</sequence>